<proteinExistence type="predicted"/>
<evidence type="ECO:0000256" key="1">
    <source>
        <dbReference type="SAM" id="MobiDB-lite"/>
    </source>
</evidence>
<gene>
    <name evidence="2" type="ORF">SASPL_146607</name>
</gene>
<evidence type="ECO:0000313" key="3">
    <source>
        <dbReference type="Proteomes" id="UP000298416"/>
    </source>
</evidence>
<evidence type="ECO:0000313" key="2">
    <source>
        <dbReference type="EMBL" id="KAG6392390.1"/>
    </source>
</evidence>
<keyword evidence="3" id="KW-1185">Reference proteome</keyword>
<comment type="caution">
    <text evidence="2">The sequence shown here is derived from an EMBL/GenBank/DDBJ whole genome shotgun (WGS) entry which is preliminary data.</text>
</comment>
<feature type="compositionally biased region" description="Basic residues" evidence="1">
    <location>
        <begin position="95"/>
        <end position="104"/>
    </location>
</feature>
<accession>A0A8X8WD22</accession>
<organism evidence="2">
    <name type="scientific">Salvia splendens</name>
    <name type="common">Scarlet sage</name>
    <dbReference type="NCBI Taxonomy" id="180675"/>
    <lineage>
        <taxon>Eukaryota</taxon>
        <taxon>Viridiplantae</taxon>
        <taxon>Streptophyta</taxon>
        <taxon>Embryophyta</taxon>
        <taxon>Tracheophyta</taxon>
        <taxon>Spermatophyta</taxon>
        <taxon>Magnoliopsida</taxon>
        <taxon>eudicotyledons</taxon>
        <taxon>Gunneridae</taxon>
        <taxon>Pentapetalae</taxon>
        <taxon>asterids</taxon>
        <taxon>lamiids</taxon>
        <taxon>Lamiales</taxon>
        <taxon>Lamiaceae</taxon>
        <taxon>Nepetoideae</taxon>
        <taxon>Mentheae</taxon>
        <taxon>Salviinae</taxon>
        <taxon>Salvia</taxon>
        <taxon>Salvia subgen. Calosphace</taxon>
        <taxon>core Calosphace</taxon>
    </lineage>
</organism>
<dbReference type="Proteomes" id="UP000298416">
    <property type="component" value="Unassembled WGS sequence"/>
</dbReference>
<name>A0A8X8WD22_SALSN</name>
<dbReference type="AlphaFoldDB" id="A0A8X8WD22"/>
<feature type="region of interest" description="Disordered" evidence="1">
    <location>
        <begin position="68"/>
        <end position="104"/>
    </location>
</feature>
<feature type="compositionally biased region" description="Basic and acidic residues" evidence="1">
    <location>
        <begin position="73"/>
        <end position="84"/>
    </location>
</feature>
<dbReference type="EMBL" id="PNBA02000018">
    <property type="protein sequence ID" value="KAG6392390.1"/>
    <property type="molecule type" value="Genomic_DNA"/>
</dbReference>
<protein>
    <submittedName>
        <fullName evidence="2">Uncharacterized protein</fullName>
    </submittedName>
</protein>
<reference evidence="2" key="2">
    <citation type="submission" date="2020-08" db="EMBL/GenBank/DDBJ databases">
        <title>Plant Genome Project.</title>
        <authorList>
            <person name="Zhang R.-G."/>
        </authorList>
    </citation>
    <scope>NUCLEOTIDE SEQUENCE</scope>
    <source>
        <strain evidence="2">Huo1</strain>
        <tissue evidence="2">Leaf</tissue>
    </source>
</reference>
<sequence length="145" mass="15842">MPRWRIPGEGAFLPHLIHRGCRVIEFERGKDVVLIPGISRRQVGNREAQIPLGQLRLVAAHRRRVGPHGAVRFPERDKRLRTDHPSPGGIDRPRHPSGGRHPRLAVRDLDGLGGVVVVPVEEGVEVREVGAVAEYPVAGEVVGGA</sequence>
<reference evidence="2" key="1">
    <citation type="submission" date="2018-01" db="EMBL/GenBank/DDBJ databases">
        <authorList>
            <person name="Mao J.F."/>
        </authorList>
    </citation>
    <scope>NUCLEOTIDE SEQUENCE</scope>
    <source>
        <strain evidence="2">Huo1</strain>
        <tissue evidence="2">Leaf</tissue>
    </source>
</reference>